<gene>
    <name evidence="2" type="ORF">HNQ70_000249</name>
</gene>
<protein>
    <submittedName>
        <fullName evidence="2">Spermidine synthase</fullName>
    </submittedName>
</protein>
<dbReference type="InterPro" id="IPR029063">
    <property type="entry name" value="SAM-dependent_MTases_sf"/>
</dbReference>
<keyword evidence="1" id="KW-0620">Polyamine biosynthesis</keyword>
<dbReference type="EMBL" id="JACHGB010000001">
    <property type="protein sequence ID" value="MBB5270265.1"/>
    <property type="molecule type" value="Genomic_DNA"/>
</dbReference>
<comment type="caution">
    <text evidence="2">The sequence shown here is derived from an EMBL/GenBank/DDBJ whole genome shotgun (WGS) entry which is preliminary data.</text>
</comment>
<organism evidence="2 3">
    <name type="scientific">Quisquiliibacterium transsilvanicum</name>
    <dbReference type="NCBI Taxonomy" id="1549638"/>
    <lineage>
        <taxon>Bacteria</taxon>
        <taxon>Pseudomonadati</taxon>
        <taxon>Pseudomonadota</taxon>
        <taxon>Betaproteobacteria</taxon>
        <taxon>Burkholderiales</taxon>
        <taxon>Burkholderiaceae</taxon>
        <taxon>Quisquiliibacterium</taxon>
    </lineage>
</organism>
<dbReference type="Gene3D" id="3.40.50.150">
    <property type="entry name" value="Vaccinia Virus protein VP39"/>
    <property type="match status" value="1"/>
</dbReference>
<sequence length="257" mass="29003">MSTRCRAIAEALPITLSEADGARYLHFGTEWIQGAMDVRRPDRLLLAYVEQMMAWLVFLEPPARILQLGLGAGSLTRFCLRHCPDSEITVVDNSVEVIETAHQWFALPRTHPRLKVVCRDAQDFLEPAARRGRYGVVQVDVYDMHARGPAIESADFYRLCAEALSDPGIAVFNLFGEHASTERNLRRIRRVFGDRVLAMPVSEAGNLVVLGFKGPPLAVEWKAVERRAARLRSRLRLPAPHWVEALRRDRAAPMLEV</sequence>
<evidence type="ECO:0000313" key="3">
    <source>
        <dbReference type="Proteomes" id="UP000532440"/>
    </source>
</evidence>
<keyword evidence="3" id="KW-1185">Reference proteome</keyword>
<evidence type="ECO:0000313" key="2">
    <source>
        <dbReference type="EMBL" id="MBB5270265.1"/>
    </source>
</evidence>
<proteinExistence type="predicted"/>
<reference evidence="2 3" key="1">
    <citation type="submission" date="2020-08" db="EMBL/GenBank/DDBJ databases">
        <title>Genomic Encyclopedia of Type Strains, Phase IV (KMG-IV): sequencing the most valuable type-strain genomes for metagenomic binning, comparative biology and taxonomic classification.</title>
        <authorList>
            <person name="Goeker M."/>
        </authorList>
    </citation>
    <scope>NUCLEOTIDE SEQUENCE [LARGE SCALE GENOMIC DNA]</scope>
    <source>
        <strain evidence="2 3">DSM 29781</strain>
    </source>
</reference>
<dbReference type="GO" id="GO:0006596">
    <property type="term" value="P:polyamine biosynthetic process"/>
    <property type="evidence" value="ECO:0007669"/>
    <property type="project" value="UniProtKB-KW"/>
</dbReference>
<name>A0A7W8M7I9_9BURK</name>
<accession>A0A7W8M7I9</accession>
<dbReference type="Proteomes" id="UP000532440">
    <property type="component" value="Unassembled WGS sequence"/>
</dbReference>
<dbReference type="PANTHER" id="PTHR43317:SF1">
    <property type="entry name" value="THERMOSPERMINE SYNTHASE ACAULIS5"/>
    <property type="match status" value="1"/>
</dbReference>
<dbReference type="AlphaFoldDB" id="A0A7W8M7I9"/>
<dbReference type="Pfam" id="PF01564">
    <property type="entry name" value="Spermine_synth"/>
    <property type="match status" value="1"/>
</dbReference>
<dbReference type="RefSeq" id="WP_183963514.1">
    <property type="nucleotide sequence ID" value="NZ_BAABEW010000015.1"/>
</dbReference>
<dbReference type="PANTHER" id="PTHR43317">
    <property type="entry name" value="THERMOSPERMINE SYNTHASE ACAULIS5"/>
    <property type="match status" value="1"/>
</dbReference>
<evidence type="ECO:0000256" key="1">
    <source>
        <dbReference type="ARBA" id="ARBA00023115"/>
    </source>
</evidence>
<dbReference type="SUPFAM" id="SSF53335">
    <property type="entry name" value="S-adenosyl-L-methionine-dependent methyltransferases"/>
    <property type="match status" value="1"/>
</dbReference>